<dbReference type="Proteomes" id="UP000271162">
    <property type="component" value="Unassembled WGS sequence"/>
</dbReference>
<proteinExistence type="predicted"/>
<feature type="coiled-coil region" evidence="1">
    <location>
        <begin position="151"/>
        <end position="178"/>
    </location>
</feature>
<evidence type="ECO:0000256" key="1">
    <source>
        <dbReference type="SAM" id="Coils"/>
    </source>
</evidence>
<dbReference type="WBParaSite" id="NBR_0000866201-mRNA-1">
    <property type="protein sequence ID" value="NBR_0000866201-mRNA-1"/>
    <property type="gene ID" value="NBR_0000866201"/>
</dbReference>
<dbReference type="EMBL" id="UYSL01020034">
    <property type="protein sequence ID" value="VDL72252.1"/>
    <property type="molecule type" value="Genomic_DNA"/>
</dbReference>
<reference evidence="4" key="1">
    <citation type="submission" date="2017-02" db="UniProtKB">
        <authorList>
            <consortium name="WormBaseParasite"/>
        </authorList>
    </citation>
    <scope>IDENTIFICATION</scope>
</reference>
<keyword evidence="1" id="KW-0175">Coiled coil</keyword>
<organism evidence="4">
    <name type="scientific">Nippostrongylus brasiliensis</name>
    <name type="common">Rat hookworm</name>
    <dbReference type="NCBI Taxonomy" id="27835"/>
    <lineage>
        <taxon>Eukaryota</taxon>
        <taxon>Metazoa</taxon>
        <taxon>Ecdysozoa</taxon>
        <taxon>Nematoda</taxon>
        <taxon>Chromadorea</taxon>
        <taxon>Rhabditida</taxon>
        <taxon>Rhabditina</taxon>
        <taxon>Rhabditomorpha</taxon>
        <taxon>Strongyloidea</taxon>
        <taxon>Heligmosomidae</taxon>
        <taxon>Nippostrongylus</taxon>
    </lineage>
</organism>
<evidence type="ECO:0000313" key="4">
    <source>
        <dbReference type="WBParaSite" id="NBR_0000866201-mRNA-1"/>
    </source>
</evidence>
<name>A0A0N4XZP1_NIPBR</name>
<reference evidence="2 3" key="2">
    <citation type="submission" date="2018-11" db="EMBL/GenBank/DDBJ databases">
        <authorList>
            <consortium name="Pathogen Informatics"/>
        </authorList>
    </citation>
    <scope>NUCLEOTIDE SEQUENCE [LARGE SCALE GENOMIC DNA]</scope>
</reference>
<evidence type="ECO:0000313" key="2">
    <source>
        <dbReference type="EMBL" id="VDL72252.1"/>
    </source>
</evidence>
<dbReference type="OMA" id="AREMWED"/>
<protein>
    <submittedName>
        <fullName evidence="4">Gly-zipper_Omp domain-containing protein</fullName>
    </submittedName>
</protein>
<keyword evidence="3" id="KW-1185">Reference proteome</keyword>
<evidence type="ECO:0000313" key="3">
    <source>
        <dbReference type="Proteomes" id="UP000271162"/>
    </source>
</evidence>
<dbReference type="AlphaFoldDB" id="A0A0N4XZP1"/>
<dbReference type="STRING" id="27835.A0A0N4XZP1"/>
<accession>A0A0N4XZP1</accession>
<sequence>MHRRKETARAKFDRQLERCDQLAKVLQTSKAVQLRYQLIPSRMLNNVVRAGVLDTRMGRMKNGKHTGKFVVRVNNPSHGRSNYHRITVDPKGFPSSKNPHIPVSPEVVTAASKVQKGLQVAGKVALVVSVIMSGVRIGKAIYDEIDIDSEIEAWQSIVECLEEDVNNYEGEEAEQVRESLNFAREMWEDAKDCKRTPGKKTALATLCIGAEWGGAAAIGLAGAEGGAALGLVGGPIGGIVGAITGGVVGAVVGSEMGASAVQNFRVDDDGLATEMQGSIIKAGDASVLPCDANFFVGKGVEVGARTSLLHLHDGHTHSVDLGKVGASVGISNKGVELGVEGKVAWGETDCKTCKYGFGVKVDTGVELSSNNASIKFLGFGFSNRNDGFELSTPFFSFTTKK</sequence>
<gene>
    <name evidence="2" type="ORF">NBR_LOCUS8663</name>
</gene>